<gene>
    <name evidence="2" type="ORF">C811_00775</name>
</gene>
<dbReference type="EMBL" id="ASSY01000007">
    <property type="protein sequence ID" value="EOS51376.1"/>
    <property type="molecule type" value="Genomic_DNA"/>
</dbReference>
<dbReference type="Proteomes" id="UP000014204">
    <property type="component" value="Unassembled WGS sequence"/>
</dbReference>
<dbReference type="AlphaFoldDB" id="R9KYW1"/>
<sequence length="192" mass="20483">MPPVIPAPRGRPRPHVFASVCGHALSRPSAAPRFRDRPRPRAFVAARGAMLSQPSAILHARTHPQPQAPATARVPPLPRGRPQLRALAAVCNPVLSRLPAASRSDKRSQPPGGPPAPYPEAVAPSSLLGRIAALSPSPRRTPPILPSQRFGQTASFCEICIDWGCGRFSVPPRRRTQARRGTRRGSATPASA</sequence>
<feature type="region of interest" description="Disordered" evidence="1">
    <location>
        <begin position="60"/>
        <end position="79"/>
    </location>
</feature>
<protein>
    <submittedName>
        <fullName evidence="2">Uncharacterized protein</fullName>
    </submittedName>
</protein>
<accession>R9KYW1</accession>
<evidence type="ECO:0000313" key="3">
    <source>
        <dbReference type="Proteomes" id="UP000014204"/>
    </source>
</evidence>
<keyword evidence="3" id="KW-1185">Reference proteome</keyword>
<organism evidence="2 3">
    <name type="scientific">Adlercreutzia caecimuris B7</name>
    <dbReference type="NCBI Taxonomy" id="1235794"/>
    <lineage>
        <taxon>Bacteria</taxon>
        <taxon>Bacillati</taxon>
        <taxon>Actinomycetota</taxon>
        <taxon>Coriobacteriia</taxon>
        <taxon>Eggerthellales</taxon>
        <taxon>Eggerthellaceae</taxon>
        <taxon>Adlercreutzia</taxon>
    </lineage>
</organism>
<reference evidence="2 3" key="1">
    <citation type="submission" date="2013-04" db="EMBL/GenBank/DDBJ databases">
        <title>The Genome Sequence of Enterorhabdus caecimuris B7.</title>
        <authorList>
            <consortium name="The Broad Institute Genomics Platform"/>
            <consortium name="The Broad Institute Genome Sequencing Center for Infectious Disease"/>
            <person name="Earl A."/>
            <person name="Xavier R."/>
            <person name="Elson C."/>
            <person name="Duck W."/>
            <person name="Walker B."/>
            <person name="Young S."/>
            <person name="Zeng Q."/>
            <person name="Gargeya S."/>
            <person name="Fitzgerald M."/>
            <person name="Haas B."/>
            <person name="Abouelleil A."/>
            <person name="Allen A.W."/>
            <person name="Alvarado L."/>
            <person name="Arachchi H.M."/>
            <person name="Berlin A.M."/>
            <person name="Chapman S.B."/>
            <person name="Gainer-Dewar J."/>
            <person name="Goldberg J."/>
            <person name="Griggs A."/>
            <person name="Gujja S."/>
            <person name="Hansen M."/>
            <person name="Howarth C."/>
            <person name="Imamovic A."/>
            <person name="Ireland A."/>
            <person name="Larimer J."/>
            <person name="McCowan C."/>
            <person name="Murphy C."/>
            <person name="Pearson M."/>
            <person name="Poon T.W."/>
            <person name="Priest M."/>
            <person name="Roberts A."/>
            <person name="Saif S."/>
            <person name="Shea T."/>
            <person name="Sisk P."/>
            <person name="Sykes S."/>
            <person name="Wortman J."/>
            <person name="Nusbaum C."/>
            <person name="Birren B."/>
        </authorList>
    </citation>
    <scope>NUCLEOTIDE SEQUENCE [LARGE SCALE GENOMIC DNA]</scope>
    <source>
        <strain evidence="2 3">B7</strain>
    </source>
</reference>
<proteinExistence type="predicted"/>
<name>R9KYW1_9ACTN</name>
<dbReference type="HOGENOM" id="CLU_1413212_0_0_11"/>
<evidence type="ECO:0000256" key="1">
    <source>
        <dbReference type="SAM" id="MobiDB-lite"/>
    </source>
</evidence>
<feature type="region of interest" description="Disordered" evidence="1">
    <location>
        <begin position="165"/>
        <end position="192"/>
    </location>
</feature>
<evidence type="ECO:0000313" key="2">
    <source>
        <dbReference type="EMBL" id="EOS51376.1"/>
    </source>
</evidence>
<comment type="caution">
    <text evidence="2">The sequence shown here is derived from an EMBL/GenBank/DDBJ whole genome shotgun (WGS) entry which is preliminary data.</text>
</comment>
<feature type="compositionally biased region" description="Basic residues" evidence="1">
    <location>
        <begin position="172"/>
        <end position="183"/>
    </location>
</feature>
<feature type="region of interest" description="Disordered" evidence="1">
    <location>
        <begin position="98"/>
        <end position="122"/>
    </location>
</feature>